<evidence type="ECO:0008006" key="3">
    <source>
        <dbReference type="Google" id="ProtNLM"/>
    </source>
</evidence>
<evidence type="ECO:0000313" key="2">
    <source>
        <dbReference type="Proteomes" id="UP000095759"/>
    </source>
</evidence>
<sequence>MTWAAKKAVDSRTRALWARGDDSTRWARCGDAWDVVVIEPIGLGLEALDQMGADPSSGYPVLADHIRDRLYVMVRAGTGHTAHLPGTRVLSRDQQLLLPCTPAAHWISTPRETAPPLLRADKLALALREVCRLKWKAAA</sequence>
<name>A0A1E5NY87_9ACTN</name>
<proteinExistence type="predicted"/>
<dbReference type="Proteomes" id="UP000095759">
    <property type="component" value="Unassembled WGS sequence"/>
</dbReference>
<organism evidence="1 2">
    <name type="scientific">Streptomyces agglomeratus</name>
    <dbReference type="NCBI Taxonomy" id="285458"/>
    <lineage>
        <taxon>Bacteria</taxon>
        <taxon>Bacillati</taxon>
        <taxon>Actinomycetota</taxon>
        <taxon>Actinomycetes</taxon>
        <taxon>Kitasatosporales</taxon>
        <taxon>Streptomycetaceae</taxon>
        <taxon>Streptomyces</taxon>
    </lineage>
</organism>
<dbReference type="AlphaFoldDB" id="A0A1E5NY87"/>
<dbReference type="OrthoDB" id="4316504at2"/>
<protein>
    <recommendedName>
        <fullName evidence="3">DNA primase/polymerase bifunctional N-terminal domain-containing protein</fullName>
    </recommendedName>
</protein>
<evidence type="ECO:0000313" key="1">
    <source>
        <dbReference type="EMBL" id="OEJ21285.1"/>
    </source>
</evidence>
<dbReference type="EMBL" id="MEHJ01000002">
    <property type="protein sequence ID" value="OEJ21285.1"/>
    <property type="molecule type" value="Genomic_DNA"/>
</dbReference>
<gene>
    <name evidence="1" type="ORF">AS594_37380</name>
</gene>
<reference evidence="1 2" key="1">
    <citation type="submission" date="2016-08" db="EMBL/GenBank/DDBJ databases">
        <title>Complete genome sequence of Streptomyces agglomeratus strain 6-3-2, a novel anti-MRSA actinomycete isolated from Wuli of Tebit, China.</title>
        <authorList>
            <person name="Chen X."/>
        </authorList>
    </citation>
    <scope>NUCLEOTIDE SEQUENCE [LARGE SCALE GENOMIC DNA]</scope>
    <source>
        <strain evidence="1 2">6-3-2</strain>
    </source>
</reference>
<keyword evidence="2" id="KW-1185">Reference proteome</keyword>
<accession>A0A1E5NY87</accession>
<comment type="caution">
    <text evidence="1">The sequence shown here is derived from an EMBL/GenBank/DDBJ whole genome shotgun (WGS) entry which is preliminary data.</text>
</comment>